<evidence type="ECO:0000256" key="6">
    <source>
        <dbReference type="ARBA" id="ARBA00022989"/>
    </source>
</evidence>
<evidence type="ECO:0000256" key="4">
    <source>
        <dbReference type="ARBA" id="ARBA00022475"/>
    </source>
</evidence>
<feature type="transmembrane region" description="Helical" evidence="8">
    <location>
        <begin position="174"/>
        <end position="192"/>
    </location>
</feature>
<keyword evidence="4" id="KW-1003">Cell membrane</keyword>
<dbReference type="EMBL" id="AP024329">
    <property type="protein sequence ID" value="BCQ32957.1"/>
    <property type="molecule type" value="Genomic_DNA"/>
</dbReference>
<evidence type="ECO:0000256" key="3">
    <source>
        <dbReference type="ARBA" id="ARBA00022448"/>
    </source>
</evidence>
<dbReference type="Proteomes" id="UP000677515">
    <property type="component" value="Chromosome"/>
</dbReference>
<dbReference type="RefSeq" id="WP_133846611.1">
    <property type="nucleotide sequence ID" value="NZ_AP024329.1"/>
</dbReference>
<evidence type="ECO:0000313" key="9">
    <source>
        <dbReference type="EMBL" id="BCQ32957.1"/>
    </source>
</evidence>
<keyword evidence="7 8" id="KW-0472">Membrane</keyword>
<dbReference type="Pfam" id="PF03591">
    <property type="entry name" value="AzlC"/>
    <property type="match status" value="1"/>
</dbReference>
<evidence type="ECO:0000256" key="2">
    <source>
        <dbReference type="ARBA" id="ARBA00010735"/>
    </source>
</evidence>
<keyword evidence="5 8" id="KW-0812">Transmembrane</keyword>
<organism evidence="9 10">
    <name type="scientific">Erwinia rhapontici</name>
    <name type="common">Pectobacterium rhapontici</name>
    <dbReference type="NCBI Taxonomy" id="55212"/>
    <lineage>
        <taxon>Bacteria</taxon>
        <taxon>Pseudomonadati</taxon>
        <taxon>Pseudomonadota</taxon>
        <taxon>Gammaproteobacteria</taxon>
        <taxon>Enterobacterales</taxon>
        <taxon>Erwiniaceae</taxon>
        <taxon>Erwinia</taxon>
    </lineage>
</organism>
<keyword evidence="3" id="KW-0813">Transport</keyword>
<comment type="similarity">
    <text evidence="2">Belongs to the AzlC family.</text>
</comment>
<proteinExistence type="inferred from homology"/>
<keyword evidence="10" id="KW-1185">Reference proteome</keyword>
<dbReference type="PANTHER" id="PTHR34979">
    <property type="entry name" value="INNER MEMBRANE PROTEIN YGAZ"/>
    <property type="match status" value="1"/>
</dbReference>
<name>A0ABM7MUV5_ERWRD</name>
<comment type="subcellular location">
    <subcellularLocation>
        <location evidence="1">Cell membrane</location>
        <topology evidence="1">Multi-pass membrane protein</topology>
    </subcellularLocation>
</comment>
<evidence type="ECO:0000256" key="7">
    <source>
        <dbReference type="ARBA" id="ARBA00023136"/>
    </source>
</evidence>
<feature type="transmembrane region" description="Helical" evidence="8">
    <location>
        <begin position="220"/>
        <end position="237"/>
    </location>
</feature>
<evidence type="ECO:0000256" key="1">
    <source>
        <dbReference type="ARBA" id="ARBA00004651"/>
    </source>
</evidence>
<dbReference type="InterPro" id="IPR011606">
    <property type="entry name" value="Brnchd-chn_aa_trnsp_permease"/>
</dbReference>
<sequence length="242" mass="25527">MSDTLSSPQPPQDAHCWSGFFTGAVNMLPLCLSVVPWGILAGSMAVQSGLTLPQSVGMSALVFAGAAQLVTLGLLTSGAGVTTIVLSVFFITSQHFLYALSLRDTVSRFPARFRLPTGFLLCDELFALSSGQKAARSLTPGYLLGAGLTFYLCWNLFSLAGILLAASIPDLSRYHLDFSIVATFITLVVPMIKRLSVLAGVLSSLLLSMVFSLMQVDGAVMLAGLTGMAIAVMVARARGEVQ</sequence>
<reference evidence="9 10" key="1">
    <citation type="submission" date="2021-01" db="EMBL/GenBank/DDBJ databases">
        <title>Complete genome sequence of Erwinia rhapontici MAFF 311153.</title>
        <authorList>
            <person name="Morohoshi T."/>
            <person name="Someya N."/>
        </authorList>
    </citation>
    <scope>NUCLEOTIDE SEQUENCE [LARGE SCALE GENOMIC DNA]</scope>
    <source>
        <strain evidence="9 10">MAFF 311153</strain>
    </source>
</reference>
<evidence type="ECO:0000256" key="8">
    <source>
        <dbReference type="SAM" id="Phobius"/>
    </source>
</evidence>
<gene>
    <name evidence="9" type="ORF">ERHA53_03000</name>
</gene>
<feature type="transmembrane region" description="Helical" evidence="8">
    <location>
        <begin position="20"/>
        <end position="44"/>
    </location>
</feature>
<accession>A0ABM7MUV5</accession>
<protein>
    <submittedName>
        <fullName evidence="9">Branched-chain amino acid ABC transporter permease</fullName>
    </submittedName>
</protein>
<feature type="transmembrane region" description="Helical" evidence="8">
    <location>
        <begin position="142"/>
        <end position="168"/>
    </location>
</feature>
<evidence type="ECO:0000256" key="5">
    <source>
        <dbReference type="ARBA" id="ARBA00022692"/>
    </source>
</evidence>
<evidence type="ECO:0000313" key="10">
    <source>
        <dbReference type="Proteomes" id="UP000677515"/>
    </source>
</evidence>
<dbReference type="PANTHER" id="PTHR34979:SF1">
    <property type="entry name" value="INNER MEMBRANE PROTEIN YGAZ"/>
    <property type="match status" value="1"/>
</dbReference>
<keyword evidence="6 8" id="KW-1133">Transmembrane helix</keyword>